<proteinExistence type="predicted"/>
<dbReference type="EMBL" id="KV907496">
    <property type="protein sequence ID" value="OOF97999.1"/>
    <property type="molecule type" value="Genomic_DNA"/>
</dbReference>
<keyword evidence="2" id="KW-1185">Reference proteome</keyword>
<evidence type="ECO:0000313" key="1">
    <source>
        <dbReference type="EMBL" id="OOF97999.1"/>
    </source>
</evidence>
<accession>A0A1R3RU24</accession>
<reference evidence="2" key="1">
    <citation type="journal article" date="2017" name="Genome Biol.">
        <title>Comparative genomics reveals high biological diversity and specific adaptations in the industrially and medically important fungal genus Aspergillus.</title>
        <authorList>
            <person name="de Vries R.P."/>
            <person name="Riley R."/>
            <person name="Wiebenga A."/>
            <person name="Aguilar-Osorio G."/>
            <person name="Amillis S."/>
            <person name="Uchima C.A."/>
            <person name="Anderluh G."/>
            <person name="Asadollahi M."/>
            <person name="Askin M."/>
            <person name="Barry K."/>
            <person name="Battaglia E."/>
            <person name="Bayram O."/>
            <person name="Benocci T."/>
            <person name="Braus-Stromeyer S.A."/>
            <person name="Caldana C."/>
            <person name="Canovas D."/>
            <person name="Cerqueira G.C."/>
            <person name="Chen F."/>
            <person name="Chen W."/>
            <person name="Choi C."/>
            <person name="Clum A."/>
            <person name="Dos Santos R.A."/>
            <person name="Damasio A.R."/>
            <person name="Diallinas G."/>
            <person name="Emri T."/>
            <person name="Fekete E."/>
            <person name="Flipphi M."/>
            <person name="Freyberg S."/>
            <person name="Gallo A."/>
            <person name="Gournas C."/>
            <person name="Habgood R."/>
            <person name="Hainaut M."/>
            <person name="Harispe M.L."/>
            <person name="Henrissat B."/>
            <person name="Hilden K.S."/>
            <person name="Hope R."/>
            <person name="Hossain A."/>
            <person name="Karabika E."/>
            <person name="Karaffa L."/>
            <person name="Karanyi Z."/>
            <person name="Krasevec N."/>
            <person name="Kuo A."/>
            <person name="Kusch H."/>
            <person name="LaButti K."/>
            <person name="Lagendijk E.L."/>
            <person name="Lapidus A."/>
            <person name="Levasseur A."/>
            <person name="Lindquist E."/>
            <person name="Lipzen A."/>
            <person name="Logrieco A.F."/>
            <person name="MacCabe A."/>
            <person name="Maekelae M.R."/>
            <person name="Malavazi I."/>
            <person name="Melin P."/>
            <person name="Meyer V."/>
            <person name="Mielnichuk N."/>
            <person name="Miskei M."/>
            <person name="Molnar A.P."/>
            <person name="Mule G."/>
            <person name="Ngan C.Y."/>
            <person name="Orejas M."/>
            <person name="Orosz E."/>
            <person name="Ouedraogo J.P."/>
            <person name="Overkamp K.M."/>
            <person name="Park H.-S."/>
            <person name="Perrone G."/>
            <person name="Piumi F."/>
            <person name="Punt P.J."/>
            <person name="Ram A.F."/>
            <person name="Ramon A."/>
            <person name="Rauscher S."/>
            <person name="Record E."/>
            <person name="Riano-Pachon D.M."/>
            <person name="Robert V."/>
            <person name="Roehrig J."/>
            <person name="Ruller R."/>
            <person name="Salamov A."/>
            <person name="Salih N.S."/>
            <person name="Samson R.A."/>
            <person name="Sandor E."/>
            <person name="Sanguinetti M."/>
            <person name="Schuetze T."/>
            <person name="Sepcic K."/>
            <person name="Shelest E."/>
            <person name="Sherlock G."/>
            <person name="Sophianopoulou V."/>
            <person name="Squina F.M."/>
            <person name="Sun H."/>
            <person name="Susca A."/>
            <person name="Todd R.B."/>
            <person name="Tsang A."/>
            <person name="Unkles S.E."/>
            <person name="van de Wiele N."/>
            <person name="van Rossen-Uffink D."/>
            <person name="Oliveira J.V."/>
            <person name="Vesth T.C."/>
            <person name="Visser J."/>
            <person name="Yu J.-H."/>
            <person name="Zhou M."/>
            <person name="Andersen M.R."/>
            <person name="Archer D.B."/>
            <person name="Baker S.E."/>
            <person name="Benoit I."/>
            <person name="Brakhage A.A."/>
            <person name="Braus G.H."/>
            <person name="Fischer R."/>
            <person name="Frisvad J.C."/>
            <person name="Goldman G.H."/>
            <person name="Houbraken J."/>
            <person name="Oakley B."/>
            <person name="Pocsi I."/>
            <person name="Scazzocchio C."/>
            <person name="Seiboth B."/>
            <person name="vanKuyk P.A."/>
            <person name="Wortman J."/>
            <person name="Dyer P.S."/>
            <person name="Grigoriev I.V."/>
        </authorList>
    </citation>
    <scope>NUCLEOTIDE SEQUENCE [LARGE SCALE GENOMIC DNA]</scope>
    <source>
        <strain evidence="2">ITEM 5010</strain>
    </source>
</reference>
<dbReference type="AlphaFoldDB" id="A0A1R3RU24"/>
<name>A0A1R3RU24_ASPC5</name>
<evidence type="ECO:0000313" key="2">
    <source>
        <dbReference type="Proteomes" id="UP000188318"/>
    </source>
</evidence>
<sequence>MCCIPRLPVSRPTNHQSISMALQAASDEVTMISLRPPSYPVAWQVPVFVNHQGLG</sequence>
<protein>
    <submittedName>
        <fullName evidence="1">Uncharacterized protein</fullName>
    </submittedName>
</protein>
<dbReference type="OrthoDB" id="4084751at2759"/>
<gene>
    <name evidence="1" type="ORF">ASPCADRAFT_205266</name>
</gene>
<organism evidence="1 2">
    <name type="scientific">Aspergillus carbonarius (strain ITEM 5010)</name>
    <dbReference type="NCBI Taxonomy" id="602072"/>
    <lineage>
        <taxon>Eukaryota</taxon>
        <taxon>Fungi</taxon>
        <taxon>Dikarya</taxon>
        <taxon>Ascomycota</taxon>
        <taxon>Pezizomycotina</taxon>
        <taxon>Eurotiomycetes</taxon>
        <taxon>Eurotiomycetidae</taxon>
        <taxon>Eurotiales</taxon>
        <taxon>Aspergillaceae</taxon>
        <taxon>Aspergillus</taxon>
        <taxon>Aspergillus subgen. Circumdati</taxon>
    </lineage>
</organism>
<dbReference type="Proteomes" id="UP000188318">
    <property type="component" value="Unassembled WGS sequence"/>
</dbReference>
<dbReference type="VEuPathDB" id="FungiDB:ASPCADRAFT_205266"/>